<dbReference type="AlphaFoldDB" id="A0A0F9AYH6"/>
<feature type="non-terminal residue" evidence="1">
    <location>
        <position position="1"/>
    </location>
</feature>
<dbReference type="EMBL" id="LAZR01052230">
    <property type="protein sequence ID" value="KKK83419.1"/>
    <property type="molecule type" value="Genomic_DNA"/>
</dbReference>
<proteinExistence type="predicted"/>
<name>A0A0F9AYH6_9ZZZZ</name>
<gene>
    <name evidence="1" type="ORF">LCGC14_2793560</name>
</gene>
<protein>
    <submittedName>
        <fullName evidence="1">Uncharacterized protein</fullName>
    </submittedName>
</protein>
<organism evidence="1">
    <name type="scientific">marine sediment metagenome</name>
    <dbReference type="NCBI Taxonomy" id="412755"/>
    <lineage>
        <taxon>unclassified sequences</taxon>
        <taxon>metagenomes</taxon>
        <taxon>ecological metagenomes</taxon>
    </lineage>
</organism>
<comment type="caution">
    <text evidence="1">The sequence shown here is derived from an EMBL/GenBank/DDBJ whole genome shotgun (WGS) entry which is preliminary data.</text>
</comment>
<sequence>YDTFSKFLKQVYTEEVAEKEILDRLSTFGLSQKI</sequence>
<accession>A0A0F9AYH6</accession>
<reference evidence="1" key="1">
    <citation type="journal article" date="2015" name="Nature">
        <title>Complex archaea that bridge the gap between prokaryotes and eukaryotes.</title>
        <authorList>
            <person name="Spang A."/>
            <person name="Saw J.H."/>
            <person name="Jorgensen S.L."/>
            <person name="Zaremba-Niedzwiedzka K."/>
            <person name="Martijn J."/>
            <person name="Lind A.E."/>
            <person name="van Eijk R."/>
            <person name="Schleper C."/>
            <person name="Guy L."/>
            <person name="Ettema T.J."/>
        </authorList>
    </citation>
    <scope>NUCLEOTIDE SEQUENCE</scope>
</reference>
<evidence type="ECO:0000313" key="1">
    <source>
        <dbReference type="EMBL" id="KKK83419.1"/>
    </source>
</evidence>